<accession>A0ABD5P529</accession>
<proteinExistence type="predicted"/>
<dbReference type="EMBL" id="JBHSDJ010000132">
    <property type="protein sequence ID" value="MFC4249398.1"/>
    <property type="molecule type" value="Genomic_DNA"/>
</dbReference>
<evidence type="ECO:0000313" key="2">
    <source>
        <dbReference type="Proteomes" id="UP001595821"/>
    </source>
</evidence>
<name>A0ABD5P529_9EURY</name>
<dbReference type="GeneID" id="71852043"/>
<evidence type="ECO:0000313" key="1">
    <source>
        <dbReference type="EMBL" id="MFC4249398.1"/>
    </source>
</evidence>
<organism evidence="1 2">
    <name type="scientific">Natribaculum luteum</name>
    <dbReference type="NCBI Taxonomy" id="1586232"/>
    <lineage>
        <taxon>Archaea</taxon>
        <taxon>Methanobacteriati</taxon>
        <taxon>Methanobacteriota</taxon>
        <taxon>Stenosarchaea group</taxon>
        <taxon>Halobacteria</taxon>
        <taxon>Halobacteriales</taxon>
        <taxon>Natrialbaceae</taxon>
        <taxon>Natribaculum</taxon>
    </lineage>
</organism>
<dbReference type="AlphaFoldDB" id="A0ABD5P529"/>
<sequence length="100" mass="11313">MSMETYRLEIREMETGGGIDADVYGEDDLIEASTQIAYEDYDLESPSAGRPSPIVREVTADVTTIDLQFERDDAGFVFRVLGDRDDLATERLEDEEWGLE</sequence>
<reference evidence="1 2" key="1">
    <citation type="journal article" date="2014" name="Int. J. Syst. Evol. Microbiol.">
        <title>Complete genome sequence of Corynebacterium casei LMG S-19264T (=DSM 44701T), isolated from a smear-ripened cheese.</title>
        <authorList>
            <consortium name="US DOE Joint Genome Institute (JGI-PGF)"/>
            <person name="Walter F."/>
            <person name="Albersmeier A."/>
            <person name="Kalinowski J."/>
            <person name="Ruckert C."/>
        </authorList>
    </citation>
    <scope>NUCLEOTIDE SEQUENCE [LARGE SCALE GENOMIC DNA]</scope>
    <source>
        <strain evidence="1 2">IBRC-M 10912</strain>
    </source>
</reference>
<dbReference type="Proteomes" id="UP001595821">
    <property type="component" value="Unassembled WGS sequence"/>
</dbReference>
<comment type="caution">
    <text evidence="1">The sequence shown here is derived from an EMBL/GenBank/DDBJ whole genome shotgun (WGS) entry which is preliminary data.</text>
</comment>
<protein>
    <recommendedName>
        <fullName evidence="3">Halobacterial output domain-containing protein</fullName>
    </recommendedName>
</protein>
<dbReference type="RefSeq" id="WP_246970779.1">
    <property type="nucleotide sequence ID" value="NZ_CP095397.1"/>
</dbReference>
<gene>
    <name evidence="1" type="ORF">ACFOZ7_21115</name>
</gene>
<evidence type="ECO:0008006" key="3">
    <source>
        <dbReference type="Google" id="ProtNLM"/>
    </source>
</evidence>